<feature type="transmembrane region" description="Helical" evidence="4">
    <location>
        <begin position="35"/>
        <end position="57"/>
    </location>
</feature>
<dbReference type="Gene3D" id="2.40.30.170">
    <property type="match status" value="1"/>
</dbReference>
<evidence type="ECO:0000313" key="6">
    <source>
        <dbReference type="EMBL" id="EQD34622.1"/>
    </source>
</evidence>
<dbReference type="Gene3D" id="2.40.420.20">
    <property type="match status" value="1"/>
</dbReference>
<proteinExistence type="predicted"/>
<dbReference type="PANTHER" id="PTHR32347">
    <property type="entry name" value="EFFLUX SYSTEM COMPONENT YKNX-RELATED"/>
    <property type="match status" value="1"/>
</dbReference>
<dbReference type="InterPro" id="IPR050465">
    <property type="entry name" value="UPF0194_transport"/>
</dbReference>
<name>T0YS31_9ZZZZ</name>
<keyword evidence="2 3" id="KW-0175">Coiled coil</keyword>
<dbReference type="PANTHER" id="PTHR32347:SF14">
    <property type="entry name" value="EFFLUX SYSTEM COMPONENT YKNX-RELATED"/>
    <property type="match status" value="1"/>
</dbReference>
<feature type="coiled-coil region" evidence="3">
    <location>
        <begin position="156"/>
        <end position="253"/>
    </location>
</feature>
<dbReference type="EMBL" id="AUZY01011433">
    <property type="protein sequence ID" value="EQD34622.1"/>
    <property type="molecule type" value="Genomic_DNA"/>
</dbReference>
<evidence type="ECO:0000256" key="2">
    <source>
        <dbReference type="ARBA" id="ARBA00023054"/>
    </source>
</evidence>
<reference evidence="6" key="2">
    <citation type="journal article" date="2014" name="ISME J.">
        <title>Microbial stratification in low pH oxic and suboxic macroscopic growths along an acid mine drainage.</title>
        <authorList>
            <person name="Mendez-Garcia C."/>
            <person name="Mesa V."/>
            <person name="Sprenger R.R."/>
            <person name="Richter M."/>
            <person name="Diez M.S."/>
            <person name="Solano J."/>
            <person name="Bargiela R."/>
            <person name="Golyshina O.V."/>
            <person name="Manteca A."/>
            <person name="Ramos J.L."/>
            <person name="Gallego J.R."/>
            <person name="Llorente I."/>
            <person name="Martins Dos Santos V.A."/>
            <person name="Jensen O.N."/>
            <person name="Pelaez A.I."/>
            <person name="Sanchez J."/>
            <person name="Ferrer M."/>
        </authorList>
    </citation>
    <scope>NUCLEOTIDE SEQUENCE</scope>
</reference>
<accession>T0YS31</accession>
<feature type="domain" description="CzcB-like C-terminal circularly permuted SH3-like" evidence="5">
    <location>
        <begin position="375"/>
        <end position="419"/>
    </location>
</feature>
<comment type="caution">
    <text evidence="6">The sequence shown here is derived from an EMBL/GenBank/DDBJ whole genome shotgun (WGS) entry which is preliminary data.</text>
</comment>
<keyword evidence="4" id="KW-0812">Transmembrane</keyword>
<dbReference type="InterPro" id="IPR058649">
    <property type="entry name" value="CzcB_C"/>
</dbReference>
<organism evidence="6">
    <name type="scientific">mine drainage metagenome</name>
    <dbReference type="NCBI Taxonomy" id="410659"/>
    <lineage>
        <taxon>unclassified sequences</taxon>
        <taxon>metagenomes</taxon>
        <taxon>ecological metagenomes</taxon>
    </lineage>
</organism>
<dbReference type="GO" id="GO:0030313">
    <property type="term" value="C:cell envelope"/>
    <property type="evidence" value="ECO:0007669"/>
    <property type="project" value="UniProtKB-SubCell"/>
</dbReference>
<reference evidence="6" key="1">
    <citation type="submission" date="2013-08" db="EMBL/GenBank/DDBJ databases">
        <authorList>
            <person name="Mendez C."/>
            <person name="Richter M."/>
            <person name="Ferrer M."/>
            <person name="Sanchez J."/>
        </authorList>
    </citation>
    <scope>NUCLEOTIDE SEQUENCE</scope>
</reference>
<dbReference type="Pfam" id="PF25975">
    <property type="entry name" value="CzcB_C"/>
    <property type="match status" value="1"/>
</dbReference>
<sequence length="433" mass="46314">MASAIHGAGMNFRDTQGQDFVLEAAQGWRRHKRRLLVIGSAALVALLLGVLLTRYLAASGSVSLSRLEVATVQQGAFVRDIAADGRVVAAVSPMLYAVAAGTVRYQVQAGDAVQKNAVLGIVESPELTNRLAQEQATRQSLSLAYENAHLDAQKKRLAARQKLEDARIDLKSAQTDLDRNTRAYKMGAVPEINVLRAQDALDKAQISLRHAEQDQGLDNRMVAFEIRSKRLAAERQQLIVADLQRQVDALTLRAPVTGQVGQLAVADRTKVAKDAALLSVVDLSALEVEIKVPESFARDLAPGMHAEISGDGQRWPGVVGAISPEVVGGEVAARVRFASARPAGLRQNQRLSVRVVLQRLADAITVARGPSLDSDGGSAVYVLHGDLAVRTPVRLGASSIDRVQVLAGLKPGQRVVVAGAESFHDAPRVVISH</sequence>
<comment type="subcellular location">
    <subcellularLocation>
        <location evidence="1">Cell envelope</location>
    </subcellularLocation>
</comment>
<evidence type="ECO:0000256" key="4">
    <source>
        <dbReference type="SAM" id="Phobius"/>
    </source>
</evidence>
<keyword evidence="4" id="KW-1133">Transmembrane helix</keyword>
<evidence type="ECO:0000256" key="3">
    <source>
        <dbReference type="SAM" id="Coils"/>
    </source>
</evidence>
<evidence type="ECO:0000256" key="1">
    <source>
        <dbReference type="ARBA" id="ARBA00004196"/>
    </source>
</evidence>
<gene>
    <name evidence="6" type="ORF">B1B_17120</name>
</gene>
<keyword evidence="4" id="KW-0472">Membrane</keyword>
<evidence type="ECO:0000259" key="5">
    <source>
        <dbReference type="Pfam" id="PF25975"/>
    </source>
</evidence>
<protein>
    <submittedName>
        <fullName evidence="6">ABC transporter permease</fullName>
    </submittedName>
</protein>
<dbReference type="AlphaFoldDB" id="T0YS31"/>